<feature type="domain" description="CRAL-TRIO" evidence="1">
    <location>
        <begin position="1"/>
        <end position="95"/>
    </location>
</feature>
<dbReference type="Gene3D" id="2.80.10.50">
    <property type="match status" value="1"/>
</dbReference>
<evidence type="ECO:0000313" key="3">
    <source>
        <dbReference type="Proteomes" id="UP001189429"/>
    </source>
</evidence>
<dbReference type="Gene3D" id="3.40.525.10">
    <property type="entry name" value="CRAL-TRIO lipid binding domain"/>
    <property type="match status" value="1"/>
</dbReference>
<dbReference type="Proteomes" id="UP001189429">
    <property type="component" value="Unassembled WGS sequence"/>
</dbReference>
<dbReference type="InterPro" id="IPR001251">
    <property type="entry name" value="CRAL-TRIO_dom"/>
</dbReference>
<dbReference type="InterPro" id="IPR035992">
    <property type="entry name" value="Ricin_B-like_lectins"/>
</dbReference>
<dbReference type="PROSITE" id="PS50231">
    <property type="entry name" value="RICIN_B_LECTIN"/>
    <property type="match status" value="1"/>
</dbReference>
<dbReference type="CDD" id="cd00170">
    <property type="entry name" value="SEC14"/>
    <property type="match status" value="1"/>
</dbReference>
<dbReference type="EMBL" id="CAUYUJ010015859">
    <property type="protein sequence ID" value="CAK0858991.1"/>
    <property type="molecule type" value="Genomic_DNA"/>
</dbReference>
<gene>
    <name evidence="2" type="ORF">PCOR1329_LOCUS48508</name>
</gene>
<dbReference type="PROSITE" id="PS50191">
    <property type="entry name" value="CRAL_TRIO"/>
    <property type="match status" value="1"/>
</dbReference>
<name>A0ABN9UH72_9DINO</name>
<dbReference type="Pfam" id="PF00650">
    <property type="entry name" value="CRAL_TRIO"/>
    <property type="match status" value="1"/>
</dbReference>
<protein>
    <recommendedName>
        <fullName evidence="1">CRAL-TRIO domain-containing protein</fullName>
    </recommendedName>
</protein>
<sequence>MLYLIPDGVSIGFSDVSRLKEVYSVMSHHYLGRVFKFYVCNLSSGLKTLTSMVTAFLTDRQKQKLCFVDNVAELRQDFALHQLEEDLGGSRPVETKFYPFPLPSGPFTAGFDGGSDGQSVANGHVLLTETGSRGRLWDDSVARENNLALDYASGAFEHFKKFDLPIPPECVKTRTMQAWYNIRVVSGVEVGKTFLSSCGNPPQMQLTSYGDEDGKQRWVLTQGDGGWYHIQQAGTFMGAAPYLSAHENGSLVDFWDTDDGSGRQRWILAKGDDDGTWYTIQVSSGISCDRTYLSAHQDGHKLDLWSSDDGSGRQRWALVPPGTAEDKEEVISL</sequence>
<evidence type="ECO:0000259" key="1">
    <source>
        <dbReference type="PROSITE" id="PS50191"/>
    </source>
</evidence>
<keyword evidence="3" id="KW-1185">Reference proteome</keyword>
<dbReference type="CDD" id="cd00161">
    <property type="entry name" value="beta-trefoil_Ricin-like"/>
    <property type="match status" value="1"/>
</dbReference>
<organism evidence="2 3">
    <name type="scientific">Prorocentrum cordatum</name>
    <dbReference type="NCBI Taxonomy" id="2364126"/>
    <lineage>
        <taxon>Eukaryota</taxon>
        <taxon>Sar</taxon>
        <taxon>Alveolata</taxon>
        <taxon>Dinophyceae</taxon>
        <taxon>Prorocentrales</taxon>
        <taxon>Prorocentraceae</taxon>
        <taxon>Prorocentrum</taxon>
    </lineage>
</organism>
<reference evidence="2" key="1">
    <citation type="submission" date="2023-10" db="EMBL/GenBank/DDBJ databases">
        <authorList>
            <person name="Chen Y."/>
            <person name="Shah S."/>
            <person name="Dougan E. K."/>
            <person name="Thang M."/>
            <person name="Chan C."/>
        </authorList>
    </citation>
    <scope>NUCLEOTIDE SEQUENCE [LARGE SCALE GENOMIC DNA]</scope>
</reference>
<comment type="caution">
    <text evidence="2">The sequence shown here is derived from an EMBL/GenBank/DDBJ whole genome shotgun (WGS) entry which is preliminary data.</text>
</comment>
<evidence type="ECO:0000313" key="2">
    <source>
        <dbReference type="EMBL" id="CAK0858991.1"/>
    </source>
</evidence>
<accession>A0ABN9UH72</accession>
<dbReference type="InterPro" id="IPR036865">
    <property type="entry name" value="CRAL-TRIO_dom_sf"/>
</dbReference>
<dbReference type="SUPFAM" id="SSF52087">
    <property type="entry name" value="CRAL/TRIO domain"/>
    <property type="match status" value="1"/>
</dbReference>
<proteinExistence type="predicted"/>
<dbReference type="SUPFAM" id="SSF50370">
    <property type="entry name" value="Ricin B-like lectins"/>
    <property type="match status" value="1"/>
</dbReference>